<sequence length="59" mass="7175">MAFLNLYVQLLNKVIEKWTLQKGEKNIKITQCMAEGITDHKWSWDELLKFREFMMCHKN</sequence>
<dbReference type="AlphaFoldDB" id="A0A098EBG8"/>
<name>A0A098EBG8_9ZZZZ</name>
<organism evidence="1">
    <name type="scientific">groundwater metagenome</name>
    <dbReference type="NCBI Taxonomy" id="717931"/>
    <lineage>
        <taxon>unclassified sequences</taxon>
        <taxon>metagenomes</taxon>
        <taxon>ecological metagenomes</taxon>
    </lineage>
</organism>
<gene>
    <name evidence="1" type="ORF">MSIBF_A2840005</name>
</gene>
<proteinExistence type="predicted"/>
<reference evidence="1" key="1">
    <citation type="submission" date="2014-09" db="EMBL/GenBank/DDBJ databases">
        <authorList>
            <person name="Probst J Alexander"/>
        </authorList>
    </citation>
    <scope>NUCLEOTIDE SEQUENCE</scope>
</reference>
<accession>A0A098EBG8</accession>
<protein>
    <submittedName>
        <fullName evidence="1">Uncharacterized protein</fullName>
    </submittedName>
</protein>
<dbReference type="EMBL" id="CCXY01000206">
    <property type="protein sequence ID" value="CEG12871.1"/>
    <property type="molecule type" value="Genomic_DNA"/>
</dbReference>
<evidence type="ECO:0000313" key="1">
    <source>
        <dbReference type="EMBL" id="CEG12871.1"/>
    </source>
</evidence>